<evidence type="ECO:0000256" key="2">
    <source>
        <dbReference type="ARBA" id="ARBA00022723"/>
    </source>
</evidence>
<comment type="cofactor">
    <cofactor evidence="1">
        <name>Mg(2+)</name>
        <dbReference type="ChEBI" id="CHEBI:18420"/>
    </cofactor>
</comment>
<dbReference type="Gene3D" id="1.50.10.130">
    <property type="entry name" value="Terpene synthase, N-terminal domain"/>
    <property type="match status" value="1"/>
</dbReference>
<evidence type="ECO:0000256" key="3">
    <source>
        <dbReference type="ARBA" id="ARBA00023239"/>
    </source>
</evidence>
<dbReference type="InterPro" id="IPR001906">
    <property type="entry name" value="Terpene_synth_N"/>
</dbReference>
<dbReference type="GO" id="GO:0016102">
    <property type="term" value="P:diterpenoid biosynthetic process"/>
    <property type="evidence" value="ECO:0007669"/>
    <property type="project" value="InterPro"/>
</dbReference>
<organism evidence="6 7">
    <name type="scientific">Saponaria officinalis</name>
    <name type="common">Common soapwort</name>
    <name type="synonym">Lychnis saponaria</name>
    <dbReference type="NCBI Taxonomy" id="3572"/>
    <lineage>
        <taxon>Eukaryota</taxon>
        <taxon>Viridiplantae</taxon>
        <taxon>Streptophyta</taxon>
        <taxon>Embryophyta</taxon>
        <taxon>Tracheophyta</taxon>
        <taxon>Spermatophyta</taxon>
        <taxon>Magnoliopsida</taxon>
        <taxon>eudicotyledons</taxon>
        <taxon>Gunneridae</taxon>
        <taxon>Pentapetalae</taxon>
        <taxon>Caryophyllales</taxon>
        <taxon>Caryophyllaceae</taxon>
        <taxon>Caryophylleae</taxon>
        <taxon>Saponaria</taxon>
    </lineage>
</organism>
<dbReference type="FunFam" id="1.50.10.130:FF:000001">
    <property type="entry name" value="Isoprene synthase, chloroplastic"/>
    <property type="match status" value="1"/>
</dbReference>
<dbReference type="InterPro" id="IPR050148">
    <property type="entry name" value="Terpene_synthase-like"/>
</dbReference>
<feature type="domain" description="Terpene synthase metal-binding" evidence="5">
    <location>
        <begin position="266"/>
        <end position="505"/>
    </location>
</feature>
<dbReference type="InterPro" id="IPR008949">
    <property type="entry name" value="Isoprenoid_synthase_dom_sf"/>
</dbReference>
<dbReference type="PANTHER" id="PTHR31225:SF221">
    <property type="entry name" value="(-)-GERMACRENE D SYNTHASE"/>
    <property type="match status" value="1"/>
</dbReference>
<dbReference type="InterPro" id="IPR036965">
    <property type="entry name" value="Terpene_synth_N_sf"/>
</dbReference>
<dbReference type="GO" id="GO:0000287">
    <property type="term" value="F:magnesium ion binding"/>
    <property type="evidence" value="ECO:0007669"/>
    <property type="project" value="InterPro"/>
</dbReference>
<dbReference type="PANTHER" id="PTHR31225">
    <property type="entry name" value="OS04G0344100 PROTEIN-RELATED"/>
    <property type="match status" value="1"/>
</dbReference>
<dbReference type="InterPro" id="IPR044814">
    <property type="entry name" value="Terpene_cyclase_plant_C1"/>
</dbReference>
<evidence type="ECO:0000313" key="6">
    <source>
        <dbReference type="EMBL" id="KAK9706664.1"/>
    </source>
</evidence>
<dbReference type="CDD" id="cd00684">
    <property type="entry name" value="Terpene_cyclase_plant_C1"/>
    <property type="match status" value="1"/>
</dbReference>
<dbReference type="Pfam" id="PF01397">
    <property type="entry name" value="Terpene_synth"/>
    <property type="match status" value="1"/>
</dbReference>
<gene>
    <name evidence="6" type="ORF">RND81_07G143100</name>
</gene>
<keyword evidence="7" id="KW-1185">Reference proteome</keyword>
<reference evidence="6" key="1">
    <citation type="submission" date="2024-03" db="EMBL/GenBank/DDBJ databases">
        <title>WGS assembly of Saponaria officinalis var. Norfolk2.</title>
        <authorList>
            <person name="Jenkins J."/>
            <person name="Shu S."/>
            <person name="Grimwood J."/>
            <person name="Barry K."/>
            <person name="Goodstein D."/>
            <person name="Schmutz J."/>
            <person name="Leebens-Mack J."/>
            <person name="Osbourn A."/>
        </authorList>
    </citation>
    <scope>NUCLEOTIDE SEQUENCE [LARGE SCALE GENOMIC DNA]</scope>
    <source>
        <strain evidence="6">JIC</strain>
    </source>
</reference>
<dbReference type="InterPro" id="IPR034741">
    <property type="entry name" value="Terpene_cyclase-like_1_C"/>
</dbReference>
<accession>A0AAW1JQL9</accession>
<dbReference type="InterPro" id="IPR005630">
    <property type="entry name" value="Terpene_synthase_metal-bd"/>
</dbReference>
<proteinExistence type="predicted"/>
<feature type="domain" description="Terpene synthase N-terminal" evidence="4">
    <location>
        <begin position="28"/>
        <end position="208"/>
    </location>
</feature>
<sequence>MSIPQTCLSNVANSETIPRKTANYHPSLWGDFFITFTCDHNNMDKLCGESKILKEKVRNMVKEDLNSENIGEKLEMIDAIERLGIGYHYEKEIEELLNNIFKIYNSNHQQHYYHLQIVALLFRLLRQHGINISSDVFNKFKDNEGKFNKAMKDDIEGIVSLYEATYLRLHGEIILEEAHAFTKPILESQATHDQLIIKPYLGKLITHAIHRPLRKSLPRVATWDYISIYQLNDMHDDILLKFAKIDFNLLQIQHVKELCTISKWWKDLEVEKNFPFARDRIVELYFWMVGVYYEPQYELGRKFLCKVVAICSILDDIYDVYGTPLELPLFTQAIQRWDSSAEDELPAEYMKIIFREMVKVYRKMEEELSKEGRSFAVTYAKEGMKKTTRAYLEESKWLVEKKIPSVEEYMRVSSVSTGYPMLCVASLVGMGSIATKDAFDWFVNGPTIINSSALICRLMDDIVSHQFEREREHVPSGVECYMNEHKVGANEAYETFNAQVENAWVDINEAFMDPNAPPIPLLTRALNLTRVIDLLYKHEDAYTHPHNTKHLITSLFVNPLPI</sequence>
<dbReference type="Pfam" id="PF03936">
    <property type="entry name" value="Terpene_synth_C"/>
    <property type="match status" value="1"/>
</dbReference>
<dbReference type="SUPFAM" id="SSF48239">
    <property type="entry name" value="Terpenoid cyclases/Protein prenyltransferases"/>
    <property type="match status" value="1"/>
</dbReference>
<protein>
    <submittedName>
        <fullName evidence="6">Uncharacterized protein</fullName>
    </submittedName>
</protein>
<dbReference type="AlphaFoldDB" id="A0AAW1JQL9"/>
<evidence type="ECO:0000256" key="1">
    <source>
        <dbReference type="ARBA" id="ARBA00001946"/>
    </source>
</evidence>
<dbReference type="SFLD" id="SFLDS00005">
    <property type="entry name" value="Isoprenoid_Synthase_Type_I"/>
    <property type="match status" value="1"/>
</dbReference>
<keyword evidence="3" id="KW-0456">Lyase</keyword>
<dbReference type="FunFam" id="1.10.600.10:FF:000007">
    <property type="entry name" value="Isoprene synthase, chloroplastic"/>
    <property type="match status" value="1"/>
</dbReference>
<dbReference type="InterPro" id="IPR008930">
    <property type="entry name" value="Terpenoid_cyclase/PrenylTrfase"/>
</dbReference>
<name>A0AAW1JQL9_SAPOF</name>
<evidence type="ECO:0000259" key="4">
    <source>
        <dbReference type="Pfam" id="PF01397"/>
    </source>
</evidence>
<dbReference type="SFLD" id="SFLDG01019">
    <property type="entry name" value="Terpene_Cyclase_Like_1_C_Termi"/>
    <property type="match status" value="1"/>
</dbReference>
<dbReference type="Gene3D" id="1.10.600.10">
    <property type="entry name" value="Farnesyl Diphosphate Synthase"/>
    <property type="match status" value="1"/>
</dbReference>
<keyword evidence="2" id="KW-0479">Metal-binding</keyword>
<comment type="caution">
    <text evidence="6">The sequence shown here is derived from an EMBL/GenBank/DDBJ whole genome shotgun (WGS) entry which is preliminary data.</text>
</comment>
<dbReference type="EMBL" id="JBDFQZ010000007">
    <property type="protein sequence ID" value="KAK9706664.1"/>
    <property type="molecule type" value="Genomic_DNA"/>
</dbReference>
<dbReference type="Proteomes" id="UP001443914">
    <property type="component" value="Unassembled WGS sequence"/>
</dbReference>
<dbReference type="SUPFAM" id="SSF48576">
    <property type="entry name" value="Terpenoid synthases"/>
    <property type="match status" value="1"/>
</dbReference>
<evidence type="ECO:0000259" key="5">
    <source>
        <dbReference type="Pfam" id="PF03936"/>
    </source>
</evidence>
<evidence type="ECO:0000313" key="7">
    <source>
        <dbReference type="Proteomes" id="UP001443914"/>
    </source>
</evidence>
<dbReference type="GO" id="GO:0010333">
    <property type="term" value="F:terpene synthase activity"/>
    <property type="evidence" value="ECO:0007669"/>
    <property type="project" value="InterPro"/>
</dbReference>